<accession>A0A9J6D5H2</accession>
<name>A0A9J6D5H2_RHIMP</name>
<evidence type="ECO:0000313" key="2">
    <source>
        <dbReference type="EMBL" id="KAH8009290.1"/>
    </source>
</evidence>
<proteinExistence type="predicted"/>
<sequence>MASTSTATNVSETPRRTPNYVGLFPLDLWRRIIRYLDAASLLAVAEASPKLKRFAFCSKVLRRLTFDPETDERIVKKFVLAKREQLIDGDHVQGVPLVVYVRRLRFNNCLAFPSSSILDVARYCRNLRELSCVNCVVEPNALFDLLALQLTSVTKLEWSLHEDGHYKTWLDKRTVTHLRTFPRLQGPRLNTMYVEVAVTSETLYFLKNFVARCRRLRHLHVHAIRKEGLAVPSSEACRHKLTKLKQHFETFKYSHEELLAPMNLGARLMERDERRRTFSAEDAIWGNIHCRFKPENATNLFIFADVVERKVILRGVKQAVVVVEGDARSTCLFEHAAGQADSWKDVTRLCLGLVAPKGFDVPTMPTAHRGYMNPMMQFFDACVSHLVELNVTAFHFTEEADCCLVVASTLPNLRSLAVAPCGVNHAYSLESLACGCLFLEHLDVGSDGVRSCEACHRPLLFTARRFWTLHETTRLRRLSIGETTTVADLNFLQLCRVMELRLHLDCEDAAKLRDCKSSLGDLLSFNPLLTSLTLISGREILGQRFAENLSAVRSLLHLCVLTATRTPESAAEDFFMILEGSLPHLRSLHAHYLDVRGTIQVRTWLRQWRPDNTVPTIAKWRSSEGVFLDDSPCLGRLCSVSTFIGLVRPRNRY</sequence>
<feature type="domain" description="F-box" evidence="1">
    <location>
        <begin position="18"/>
        <end position="64"/>
    </location>
</feature>
<dbReference type="InterPro" id="IPR001810">
    <property type="entry name" value="F-box_dom"/>
</dbReference>
<dbReference type="SUPFAM" id="SSF81383">
    <property type="entry name" value="F-box domain"/>
    <property type="match status" value="1"/>
</dbReference>
<evidence type="ECO:0000313" key="3">
    <source>
        <dbReference type="Proteomes" id="UP000821866"/>
    </source>
</evidence>
<comment type="caution">
    <text evidence="2">The sequence shown here is derived from an EMBL/GenBank/DDBJ whole genome shotgun (WGS) entry which is preliminary data.</text>
</comment>
<protein>
    <recommendedName>
        <fullName evidence="1">F-box domain-containing protein</fullName>
    </recommendedName>
</protein>
<dbReference type="Gene3D" id="3.80.10.10">
    <property type="entry name" value="Ribonuclease Inhibitor"/>
    <property type="match status" value="2"/>
</dbReference>
<dbReference type="EMBL" id="JABSTU010000011">
    <property type="protein sequence ID" value="KAH8009290.1"/>
    <property type="molecule type" value="Genomic_DNA"/>
</dbReference>
<dbReference type="InterPro" id="IPR032675">
    <property type="entry name" value="LRR_dom_sf"/>
</dbReference>
<dbReference type="Proteomes" id="UP000821866">
    <property type="component" value="Chromosome 9"/>
</dbReference>
<evidence type="ECO:0000259" key="1">
    <source>
        <dbReference type="PROSITE" id="PS50181"/>
    </source>
</evidence>
<dbReference type="AlphaFoldDB" id="A0A9J6D5H2"/>
<dbReference type="PROSITE" id="PS50181">
    <property type="entry name" value="FBOX"/>
    <property type="match status" value="1"/>
</dbReference>
<keyword evidence="3" id="KW-1185">Reference proteome</keyword>
<reference evidence="2" key="2">
    <citation type="submission" date="2021-09" db="EMBL/GenBank/DDBJ databases">
        <authorList>
            <person name="Jia N."/>
            <person name="Wang J."/>
            <person name="Shi W."/>
            <person name="Du L."/>
            <person name="Sun Y."/>
            <person name="Zhan W."/>
            <person name="Jiang J."/>
            <person name="Wang Q."/>
            <person name="Zhang B."/>
            <person name="Ji P."/>
            <person name="Sakyi L.B."/>
            <person name="Cui X."/>
            <person name="Yuan T."/>
            <person name="Jiang B."/>
            <person name="Yang W."/>
            <person name="Lam T.T.-Y."/>
            <person name="Chang Q."/>
            <person name="Ding S."/>
            <person name="Wang X."/>
            <person name="Zhu J."/>
            <person name="Ruan X."/>
            <person name="Zhao L."/>
            <person name="Wei J."/>
            <person name="Que T."/>
            <person name="Du C."/>
            <person name="Cheng J."/>
            <person name="Dai P."/>
            <person name="Han X."/>
            <person name="Huang E."/>
            <person name="Gao Y."/>
            <person name="Liu J."/>
            <person name="Shao H."/>
            <person name="Ye R."/>
            <person name="Li L."/>
            <person name="Wei W."/>
            <person name="Wang X."/>
            <person name="Wang C."/>
            <person name="Huo Q."/>
            <person name="Li W."/>
            <person name="Guo W."/>
            <person name="Chen H."/>
            <person name="Chen S."/>
            <person name="Zhou L."/>
            <person name="Zhou L."/>
            <person name="Ni X."/>
            <person name="Tian J."/>
            <person name="Zhou Y."/>
            <person name="Sheng Y."/>
            <person name="Liu T."/>
            <person name="Pan Y."/>
            <person name="Xia L."/>
            <person name="Li J."/>
            <person name="Zhao F."/>
            <person name="Cao W."/>
        </authorList>
    </citation>
    <scope>NUCLEOTIDE SEQUENCE</scope>
    <source>
        <strain evidence="2">Rmic-2018</strain>
        <tissue evidence="2">Larvae</tissue>
    </source>
</reference>
<reference evidence="2" key="1">
    <citation type="journal article" date="2020" name="Cell">
        <title>Large-Scale Comparative Analyses of Tick Genomes Elucidate Their Genetic Diversity and Vector Capacities.</title>
        <authorList>
            <consortium name="Tick Genome and Microbiome Consortium (TIGMIC)"/>
            <person name="Jia N."/>
            <person name="Wang J."/>
            <person name="Shi W."/>
            <person name="Du L."/>
            <person name="Sun Y."/>
            <person name="Zhan W."/>
            <person name="Jiang J.F."/>
            <person name="Wang Q."/>
            <person name="Zhang B."/>
            <person name="Ji P."/>
            <person name="Bell-Sakyi L."/>
            <person name="Cui X.M."/>
            <person name="Yuan T.T."/>
            <person name="Jiang B.G."/>
            <person name="Yang W.F."/>
            <person name="Lam T.T."/>
            <person name="Chang Q.C."/>
            <person name="Ding S.J."/>
            <person name="Wang X.J."/>
            <person name="Zhu J.G."/>
            <person name="Ruan X.D."/>
            <person name="Zhao L."/>
            <person name="Wei J.T."/>
            <person name="Ye R.Z."/>
            <person name="Que T.C."/>
            <person name="Du C.H."/>
            <person name="Zhou Y.H."/>
            <person name="Cheng J.X."/>
            <person name="Dai P.F."/>
            <person name="Guo W.B."/>
            <person name="Han X.H."/>
            <person name="Huang E.J."/>
            <person name="Li L.F."/>
            <person name="Wei W."/>
            <person name="Gao Y.C."/>
            <person name="Liu J.Z."/>
            <person name="Shao H.Z."/>
            <person name="Wang X."/>
            <person name="Wang C.C."/>
            <person name="Yang T.C."/>
            <person name="Huo Q.B."/>
            <person name="Li W."/>
            <person name="Chen H.Y."/>
            <person name="Chen S.E."/>
            <person name="Zhou L.G."/>
            <person name="Ni X.B."/>
            <person name="Tian J.H."/>
            <person name="Sheng Y."/>
            <person name="Liu T."/>
            <person name="Pan Y.S."/>
            <person name="Xia L.Y."/>
            <person name="Li J."/>
            <person name="Zhao F."/>
            <person name="Cao W.C."/>
        </authorList>
    </citation>
    <scope>NUCLEOTIDE SEQUENCE</scope>
    <source>
        <strain evidence="2">Rmic-2018</strain>
    </source>
</reference>
<organism evidence="2 3">
    <name type="scientific">Rhipicephalus microplus</name>
    <name type="common">Cattle tick</name>
    <name type="synonym">Boophilus microplus</name>
    <dbReference type="NCBI Taxonomy" id="6941"/>
    <lineage>
        <taxon>Eukaryota</taxon>
        <taxon>Metazoa</taxon>
        <taxon>Ecdysozoa</taxon>
        <taxon>Arthropoda</taxon>
        <taxon>Chelicerata</taxon>
        <taxon>Arachnida</taxon>
        <taxon>Acari</taxon>
        <taxon>Parasitiformes</taxon>
        <taxon>Ixodida</taxon>
        <taxon>Ixodoidea</taxon>
        <taxon>Ixodidae</taxon>
        <taxon>Rhipicephalinae</taxon>
        <taxon>Rhipicephalus</taxon>
        <taxon>Boophilus</taxon>
    </lineage>
</organism>
<dbReference type="InterPro" id="IPR036047">
    <property type="entry name" value="F-box-like_dom_sf"/>
</dbReference>
<dbReference type="VEuPathDB" id="VectorBase:LOC119173537"/>
<dbReference type="SUPFAM" id="SSF52047">
    <property type="entry name" value="RNI-like"/>
    <property type="match status" value="1"/>
</dbReference>
<gene>
    <name evidence="2" type="ORF">HPB51_014426</name>
</gene>